<sequence>MKNRGSTMYMSQVQEGKSFLHQGQICLMELIEGVLQDKTQYRLFPEVSLARIVQKNGLEASLHYELQRFIKSCSSLDILICRHEAMFSLPIIAIERQSPYHDLPDRQEADRKKAAILRKAELPLIYADEPSKGIVRFAKAEQPQNICCEVNVYRGLGRDKLREFLLSVMEENNESQRV</sequence>
<protein>
    <submittedName>
        <fullName evidence="2">DUF2726 domain-containing protein</fullName>
    </submittedName>
</protein>
<gene>
    <name evidence="2" type="ORF">FEV09_12140</name>
</gene>
<dbReference type="InterPro" id="IPR024402">
    <property type="entry name" value="DUF2726"/>
</dbReference>
<organism evidence="2 3">
    <name type="scientific">Pseudanabaena catenata USMAC16</name>
    <dbReference type="NCBI Taxonomy" id="1855837"/>
    <lineage>
        <taxon>Bacteria</taxon>
        <taxon>Bacillati</taxon>
        <taxon>Cyanobacteriota</taxon>
        <taxon>Cyanophyceae</taxon>
        <taxon>Pseudanabaenales</taxon>
        <taxon>Pseudanabaenaceae</taxon>
        <taxon>Pseudanabaena</taxon>
    </lineage>
</organism>
<comment type="caution">
    <text evidence="2">The sequence shown here is derived from an EMBL/GenBank/DDBJ whole genome shotgun (WGS) entry which is preliminary data.</text>
</comment>
<dbReference type="Pfam" id="PF10881">
    <property type="entry name" value="DUF2726"/>
    <property type="match status" value="1"/>
</dbReference>
<dbReference type="AlphaFoldDB" id="A0A9X4M9Y3"/>
<dbReference type="EMBL" id="VBTY01000093">
    <property type="protein sequence ID" value="MDG3495310.1"/>
    <property type="molecule type" value="Genomic_DNA"/>
</dbReference>
<proteinExistence type="predicted"/>
<evidence type="ECO:0000313" key="2">
    <source>
        <dbReference type="EMBL" id="MDG3495310.1"/>
    </source>
</evidence>
<accession>A0A9X4M9Y3</accession>
<dbReference type="Proteomes" id="UP001152872">
    <property type="component" value="Unassembled WGS sequence"/>
</dbReference>
<reference evidence="2" key="1">
    <citation type="submission" date="2019-05" db="EMBL/GenBank/DDBJ databases">
        <title>Whole genome sequencing of Pseudanabaena catenata USMAC16.</title>
        <authorList>
            <person name="Khan Z."/>
            <person name="Omar W.M."/>
            <person name="Convey P."/>
            <person name="Merican F."/>
            <person name="Najimudin N."/>
        </authorList>
    </citation>
    <scope>NUCLEOTIDE SEQUENCE</scope>
    <source>
        <strain evidence="2">USMAC16</strain>
    </source>
</reference>
<feature type="domain" description="DUF2726" evidence="1">
    <location>
        <begin position="31"/>
        <end position="129"/>
    </location>
</feature>
<name>A0A9X4M9Y3_9CYAN</name>
<keyword evidence="3" id="KW-1185">Reference proteome</keyword>
<evidence type="ECO:0000313" key="3">
    <source>
        <dbReference type="Proteomes" id="UP001152872"/>
    </source>
</evidence>
<evidence type="ECO:0000259" key="1">
    <source>
        <dbReference type="Pfam" id="PF10881"/>
    </source>
</evidence>
<dbReference type="RefSeq" id="WP_083888401.1">
    <property type="nucleotide sequence ID" value="NZ_VBTY01000093.1"/>
</dbReference>